<dbReference type="Gene3D" id="1.10.150.650">
    <property type="match status" value="1"/>
</dbReference>
<feature type="domain" description="Polymerase/histidinol phosphatase N-terminal" evidence="1">
    <location>
        <begin position="11"/>
        <end position="76"/>
    </location>
</feature>
<dbReference type="InterPro" id="IPR052018">
    <property type="entry name" value="PHP_domain"/>
</dbReference>
<dbReference type="EMBL" id="BAUU01000014">
    <property type="protein sequence ID" value="GAE30934.1"/>
    <property type="molecule type" value="Genomic_DNA"/>
</dbReference>
<evidence type="ECO:0000313" key="2">
    <source>
        <dbReference type="EMBL" id="GAE30934.1"/>
    </source>
</evidence>
<keyword evidence="3" id="KW-1185">Reference proteome</keyword>
<reference evidence="2" key="1">
    <citation type="journal article" date="2014" name="Genome Announc.">
        <title>Draft Genome Sequences of Three Alkaliphilic Bacillus Strains, Bacillus wakoensis JCM 9140T, Bacillus akibai JCM 9157T, and Bacillus hemicellulosilyticus JCM 9152T.</title>
        <authorList>
            <person name="Yuki M."/>
            <person name="Oshima K."/>
            <person name="Suda W."/>
            <person name="Oshida Y."/>
            <person name="Kitamura K."/>
            <person name="Iida T."/>
            <person name="Hattori M."/>
            <person name="Ohkuma M."/>
        </authorList>
    </citation>
    <scope>NUCLEOTIDE SEQUENCE [LARGE SCALE GENOMIC DNA]</scope>
    <source>
        <strain evidence="2">JCM 9152</strain>
    </source>
</reference>
<dbReference type="SMART" id="SM00481">
    <property type="entry name" value="POLIIIAc"/>
    <property type="match status" value="1"/>
</dbReference>
<dbReference type="STRING" id="1236971.JCM9152_2367"/>
<dbReference type="PANTHER" id="PTHR42924">
    <property type="entry name" value="EXONUCLEASE"/>
    <property type="match status" value="1"/>
</dbReference>
<dbReference type="PANTHER" id="PTHR42924:SF3">
    <property type="entry name" value="POLYMERASE_HISTIDINOL PHOSPHATASE N-TERMINAL DOMAIN-CONTAINING PROTEIN"/>
    <property type="match status" value="1"/>
</dbReference>
<dbReference type="CDD" id="cd07438">
    <property type="entry name" value="PHP_HisPPase_AMP"/>
    <property type="match status" value="1"/>
</dbReference>
<protein>
    <submittedName>
        <fullName evidence="2">Metal-dependent phosphoesterases</fullName>
    </submittedName>
</protein>
<comment type="caution">
    <text evidence="2">The sequence shown here is derived from an EMBL/GenBank/DDBJ whole genome shotgun (WGS) entry which is preliminary data.</text>
</comment>
<dbReference type="InterPro" id="IPR003141">
    <property type="entry name" value="Pol/His_phosphatase_N"/>
</dbReference>
<dbReference type="Gene3D" id="3.20.20.140">
    <property type="entry name" value="Metal-dependent hydrolases"/>
    <property type="match status" value="1"/>
</dbReference>
<name>W4QI01_9BACI</name>
<gene>
    <name evidence="2" type="ORF">JCM9152_2367</name>
</gene>
<dbReference type="OrthoDB" id="9804333at2"/>
<evidence type="ECO:0000313" key="3">
    <source>
        <dbReference type="Proteomes" id="UP000018895"/>
    </source>
</evidence>
<dbReference type="RefSeq" id="WP_035344031.1">
    <property type="nucleotide sequence ID" value="NZ_BAUU01000014.1"/>
</dbReference>
<dbReference type="InterPro" id="IPR016195">
    <property type="entry name" value="Pol/histidinol_Pase-like"/>
</dbReference>
<dbReference type="InterPro" id="IPR004013">
    <property type="entry name" value="PHP_dom"/>
</dbReference>
<dbReference type="AlphaFoldDB" id="W4QI01"/>
<proteinExistence type="predicted"/>
<dbReference type="SUPFAM" id="SSF89550">
    <property type="entry name" value="PHP domain-like"/>
    <property type="match status" value="1"/>
</dbReference>
<accession>W4QI01</accession>
<dbReference type="Proteomes" id="UP000018895">
    <property type="component" value="Unassembled WGS sequence"/>
</dbReference>
<dbReference type="Pfam" id="PF02811">
    <property type="entry name" value="PHP"/>
    <property type="match status" value="1"/>
</dbReference>
<evidence type="ECO:0000259" key="1">
    <source>
        <dbReference type="SMART" id="SM00481"/>
    </source>
</evidence>
<sequence length="266" mass="30018">MDLKKAIQTKFDLHMHTTASDGEYSPTEIVKKAYKCGLETIAITDHDTLAGITEAKKAAEKYRMNVISAVELSTKYDGVSVDVLGYNIRPTEALEETLVQLREGRVDRAKRIIKKFNEIGFSISMEDVLEFSENGVIARPHIAKVVVKKGYVKDYQTVFDDYLADGKPCALPKKVLTPEQGIELIHQAGGSAVLAHPVYLDIDVVKELLRFSFDGIEVWHRNHLAEHRQLFKQLAKEFRLLMTGGSDFHTDEHKLGEFGFSEDEIH</sequence>
<dbReference type="GO" id="GO:0004534">
    <property type="term" value="F:5'-3' RNA exonuclease activity"/>
    <property type="evidence" value="ECO:0007669"/>
    <property type="project" value="TreeGrafter"/>
</dbReference>
<organism evidence="2 3">
    <name type="scientific">Halalkalibacter hemicellulosilyticusJCM 9152</name>
    <dbReference type="NCBI Taxonomy" id="1236971"/>
    <lineage>
        <taxon>Bacteria</taxon>
        <taxon>Bacillati</taxon>
        <taxon>Bacillota</taxon>
        <taxon>Bacilli</taxon>
        <taxon>Bacillales</taxon>
        <taxon>Bacillaceae</taxon>
        <taxon>Halalkalibacter</taxon>
    </lineage>
</organism>
<dbReference type="GO" id="GO:0035312">
    <property type="term" value="F:5'-3' DNA exonuclease activity"/>
    <property type="evidence" value="ECO:0007669"/>
    <property type="project" value="TreeGrafter"/>
</dbReference>